<evidence type="ECO:0000259" key="3">
    <source>
        <dbReference type="Pfam" id="PF08240"/>
    </source>
</evidence>
<proteinExistence type="predicted"/>
<comment type="caution">
    <text evidence="4">The sequence shown here is derived from an EMBL/GenBank/DDBJ whole genome shotgun (WGS) entry which is preliminary data.</text>
</comment>
<dbReference type="PANTHER" id="PTHR43401">
    <property type="entry name" value="L-THREONINE 3-DEHYDROGENASE"/>
    <property type="match status" value="1"/>
</dbReference>
<dbReference type="InterPro" id="IPR050129">
    <property type="entry name" value="Zn_alcohol_dh"/>
</dbReference>
<dbReference type="GO" id="GO:0016491">
    <property type="term" value="F:oxidoreductase activity"/>
    <property type="evidence" value="ECO:0007669"/>
    <property type="project" value="UniProtKB-KW"/>
</dbReference>
<dbReference type="InterPro" id="IPR013154">
    <property type="entry name" value="ADH-like_N"/>
</dbReference>
<dbReference type="EMBL" id="DVFZ01000099">
    <property type="protein sequence ID" value="HIQ83427.1"/>
    <property type="molecule type" value="Genomic_DNA"/>
</dbReference>
<dbReference type="InterPro" id="IPR011032">
    <property type="entry name" value="GroES-like_sf"/>
</dbReference>
<reference evidence="4" key="1">
    <citation type="submission" date="2020-10" db="EMBL/GenBank/DDBJ databases">
        <authorList>
            <person name="Gilroy R."/>
        </authorList>
    </citation>
    <scope>NUCLEOTIDE SEQUENCE</scope>
    <source>
        <strain evidence="4">ChiSjej6B24-2974</strain>
    </source>
</reference>
<evidence type="ECO:0000256" key="1">
    <source>
        <dbReference type="ARBA" id="ARBA00023002"/>
    </source>
</evidence>
<dbReference type="Pfam" id="PF08240">
    <property type="entry name" value="ADH_N"/>
    <property type="match status" value="1"/>
</dbReference>
<dbReference type="SUPFAM" id="SSF50129">
    <property type="entry name" value="GroES-like"/>
    <property type="match status" value="1"/>
</dbReference>
<dbReference type="Gene3D" id="3.90.180.10">
    <property type="entry name" value="Medium-chain alcohol dehydrogenases, catalytic domain"/>
    <property type="match status" value="1"/>
</dbReference>
<dbReference type="SUPFAM" id="SSF51735">
    <property type="entry name" value="NAD(P)-binding Rossmann-fold domains"/>
    <property type="match status" value="1"/>
</dbReference>
<accession>A0A9D0ZMT7</accession>
<organism evidence="4 5">
    <name type="scientific">Candidatus Pullichristensenella stercorigallinarum</name>
    <dbReference type="NCBI Taxonomy" id="2840909"/>
    <lineage>
        <taxon>Bacteria</taxon>
        <taxon>Bacillati</taxon>
        <taxon>Bacillota</taxon>
        <taxon>Clostridia</taxon>
        <taxon>Candidatus Pullichristensenella</taxon>
    </lineage>
</organism>
<name>A0A9D0ZMT7_9FIRM</name>
<dbReference type="CDD" id="cd08238">
    <property type="entry name" value="sorbose_phosphate_red"/>
    <property type="match status" value="1"/>
</dbReference>
<evidence type="ECO:0000313" key="5">
    <source>
        <dbReference type="Proteomes" id="UP000824260"/>
    </source>
</evidence>
<keyword evidence="1" id="KW-0560">Oxidoreductase</keyword>
<feature type="domain" description="Alcohol dehydrogenase-like C-terminal" evidence="2">
    <location>
        <begin position="187"/>
        <end position="331"/>
    </location>
</feature>
<sequence>MMTKAVRIHGKMDLRLEEIELPEVGDDDVRVKIISDSICMSTYKASVEGAAHKRVPDDVAEHPTIVGHEFCGVIDAVGKNWQHKYKAGQGFAIQPAHFYKGSQLAPGYSYQYCGGDAQYGLVPIETLLTDNLLTYDSDTYFYGSLSEPMSCIIGTFHAMYHTKPGSYEHDMGIVEGGKMALLASVGPMGLGAIDYALHCDRRPSLLVVTDIDDERLARAESIYTVEHAKSLGIELHYVNTSKPEYGTEYLRSLTGGTGYNDVICFAPVKSVVEQADAILGFDGCLNFFAGPTDNQFKAEFNFYNVHYLYTHLVGTSGGNTSDMKEAINMMTSGKINPAAMVTHIGGLNAVVDTTLNLPKIRGGKKLIYTQIDLPLTAIADFAEKGKTEPMFAKLAEICDRHNGLWSAEAEKYLLANAKEI</sequence>
<gene>
    <name evidence="4" type="ORF">IAA52_10050</name>
</gene>
<reference evidence="4" key="2">
    <citation type="journal article" date="2021" name="PeerJ">
        <title>Extensive microbial diversity within the chicken gut microbiome revealed by metagenomics and culture.</title>
        <authorList>
            <person name="Gilroy R."/>
            <person name="Ravi A."/>
            <person name="Getino M."/>
            <person name="Pursley I."/>
            <person name="Horton D.L."/>
            <person name="Alikhan N.F."/>
            <person name="Baker D."/>
            <person name="Gharbi K."/>
            <person name="Hall N."/>
            <person name="Watson M."/>
            <person name="Adriaenssens E.M."/>
            <person name="Foster-Nyarko E."/>
            <person name="Jarju S."/>
            <person name="Secka A."/>
            <person name="Antonio M."/>
            <person name="Oren A."/>
            <person name="Chaudhuri R.R."/>
            <person name="La Ragione R."/>
            <person name="Hildebrand F."/>
            <person name="Pallen M.J."/>
        </authorList>
    </citation>
    <scope>NUCLEOTIDE SEQUENCE</scope>
    <source>
        <strain evidence="4">ChiSjej6B24-2974</strain>
    </source>
</reference>
<evidence type="ECO:0000313" key="4">
    <source>
        <dbReference type="EMBL" id="HIQ83427.1"/>
    </source>
</evidence>
<dbReference type="InterPro" id="IPR036291">
    <property type="entry name" value="NAD(P)-bd_dom_sf"/>
</dbReference>
<dbReference type="Pfam" id="PF00107">
    <property type="entry name" value="ADH_zinc_N"/>
    <property type="match status" value="1"/>
</dbReference>
<dbReference type="Proteomes" id="UP000824260">
    <property type="component" value="Unassembled WGS sequence"/>
</dbReference>
<dbReference type="PANTHER" id="PTHR43401:SF2">
    <property type="entry name" value="L-THREONINE 3-DEHYDROGENASE"/>
    <property type="match status" value="1"/>
</dbReference>
<evidence type="ECO:0000259" key="2">
    <source>
        <dbReference type="Pfam" id="PF00107"/>
    </source>
</evidence>
<dbReference type="AlphaFoldDB" id="A0A9D0ZMT7"/>
<protein>
    <submittedName>
        <fullName evidence="4">Zinc-binding dehydrogenase</fullName>
    </submittedName>
</protein>
<dbReference type="Gene3D" id="3.40.50.720">
    <property type="entry name" value="NAD(P)-binding Rossmann-like Domain"/>
    <property type="match status" value="1"/>
</dbReference>
<dbReference type="InterPro" id="IPR013149">
    <property type="entry name" value="ADH-like_C"/>
</dbReference>
<feature type="domain" description="Alcohol dehydrogenase-like N-terminal" evidence="3">
    <location>
        <begin position="25"/>
        <end position="123"/>
    </location>
</feature>